<dbReference type="InterPro" id="IPR005247">
    <property type="entry name" value="YbhB_YbcL/LppC-like"/>
</dbReference>
<gene>
    <name evidence="1" type="ORF">AAA799E16_01465</name>
</gene>
<evidence type="ECO:0000313" key="1">
    <source>
        <dbReference type="EMBL" id="KER05840.1"/>
    </source>
</evidence>
<dbReference type="Proteomes" id="UP000028027">
    <property type="component" value="Unassembled WGS sequence"/>
</dbReference>
<dbReference type="Gene3D" id="3.90.280.10">
    <property type="entry name" value="PEBP-like"/>
    <property type="match status" value="1"/>
</dbReference>
<evidence type="ECO:0000313" key="2">
    <source>
        <dbReference type="Proteomes" id="UP000028027"/>
    </source>
</evidence>
<dbReference type="Pfam" id="PF01161">
    <property type="entry name" value="PBP"/>
    <property type="match status" value="1"/>
</dbReference>
<keyword evidence="2" id="KW-1185">Reference proteome</keyword>
<dbReference type="PANTHER" id="PTHR30289:SF1">
    <property type="entry name" value="PEBP (PHOSPHATIDYLETHANOLAMINE-BINDING PROTEIN) FAMILY PROTEIN"/>
    <property type="match status" value="1"/>
</dbReference>
<proteinExistence type="predicted"/>
<dbReference type="PANTHER" id="PTHR30289">
    <property type="entry name" value="UNCHARACTERIZED PROTEIN YBCL-RELATED"/>
    <property type="match status" value="1"/>
</dbReference>
<accession>A0A081S4I7</accession>
<name>A0A081S4I7_9ARCH</name>
<dbReference type="EMBL" id="JNVL01000025">
    <property type="protein sequence ID" value="KER05840.1"/>
    <property type="molecule type" value="Genomic_DNA"/>
</dbReference>
<dbReference type="InterPro" id="IPR036610">
    <property type="entry name" value="PEBP-like_sf"/>
</dbReference>
<sequence length="149" mass="16410">MKLESSSFENGGTIPKKFGYKNGNNSPSLIIHNIPESTKSLALIMDDPDAMGAVGKVWVHWVLWNISKDVKKIDENSVPENSIEGETDFGEIGYGGPAPPDKEHTYVFKLYALDKTLELNKGSTKKDLENSMQGHIISEAKLTGKYAPQ</sequence>
<organism evidence="1 2">
    <name type="scientific">Marine Group I thaumarchaeote SCGC AAA799-E16</name>
    <dbReference type="NCBI Taxonomy" id="1502292"/>
    <lineage>
        <taxon>Archaea</taxon>
        <taxon>Nitrososphaerota</taxon>
        <taxon>Marine Group I</taxon>
    </lineage>
</organism>
<dbReference type="CDD" id="cd00865">
    <property type="entry name" value="PEBP_bact_arch"/>
    <property type="match status" value="1"/>
</dbReference>
<protein>
    <submittedName>
        <fullName evidence="1">PEBP family protein</fullName>
    </submittedName>
</protein>
<dbReference type="NCBIfam" id="TIGR00481">
    <property type="entry name" value="YbhB/YbcL family Raf kinase inhibitor-like protein"/>
    <property type="match status" value="1"/>
</dbReference>
<dbReference type="InterPro" id="IPR008914">
    <property type="entry name" value="PEBP"/>
</dbReference>
<reference evidence="1 2" key="1">
    <citation type="submission" date="2014-06" db="EMBL/GenBank/DDBJ databases">
        <authorList>
            <person name="Ngugi D.K."/>
            <person name="Blom J."/>
            <person name="Alam I."/>
            <person name="Rashid M."/>
            <person name="Ba Alawi W."/>
            <person name="Zhang G."/>
            <person name="Hikmawan T."/>
            <person name="Guan Y."/>
            <person name="Antunes A."/>
            <person name="Siam R."/>
            <person name="Eldorry H."/>
            <person name="Bajic V."/>
            <person name="Stingl U."/>
        </authorList>
    </citation>
    <scope>NUCLEOTIDE SEQUENCE [LARGE SCALE GENOMIC DNA]</scope>
    <source>
        <strain evidence="1">SCGC AAA799-E16</strain>
    </source>
</reference>
<comment type="caution">
    <text evidence="1">The sequence shown here is derived from an EMBL/GenBank/DDBJ whole genome shotgun (WGS) entry which is preliminary data.</text>
</comment>
<dbReference type="AlphaFoldDB" id="A0A081S4I7"/>
<dbReference type="PATRIC" id="fig|1502292.3.peg.1362"/>
<dbReference type="SUPFAM" id="SSF49777">
    <property type="entry name" value="PEBP-like"/>
    <property type="match status" value="1"/>
</dbReference>